<dbReference type="PANTHER" id="PTHR10658">
    <property type="entry name" value="PHOSPHATIDYLINOSITOL TRANSFER PROTEIN"/>
    <property type="match status" value="1"/>
</dbReference>
<dbReference type="Gene3D" id="3.40.50.1000">
    <property type="entry name" value="HAD superfamily/HAD-like"/>
    <property type="match status" value="1"/>
</dbReference>
<dbReference type="Proteomes" id="UP001489004">
    <property type="component" value="Unassembled WGS sequence"/>
</dbReference>
<reference evidence="3 4" key="1">
    <citation type="journal article" date="2024" name="Nat. Commun.">
        <title>Phylogenomics reveals the evolutionary origins of lichenization in chlorophyte algae.</title>
        <authorList>
            <person name="Puginier C."/>
            <person name="Libourel C."/>
            <person name="Otte J."/>
            <person name="Skaloud P."/>
            <person name="Haon M."/>
            <person name="Grisel S."/>
            <person name="Petersen M."/>
            <person name="Berrin J.G."/>
            <person name="Delaux P.M."/>
            <person name="Dal Grande F."/>
            <person name="Keller J."/>
        </authorList>
    </citation>
    <scope>NUCLEOTIDE SEQUENCE [LARGE SCALE GENOMIC DNA]</scope>
    <source>
        <strain evidence="3 4">SAG 2043</strain>
    </source>
</reference>
<dbReference type="GO" id="GO:0008526">
    <property type="term" value="F:phosphatidylinositol transfer activity"/>
    <property type="evidence" value="ECO:0007669"/>
    <property type="project" value="TreeGrafter"/>
</dbReference>
<organism evidence="3 4">
    <name type="scientific">[Myrmecia] bisecta</name>
    <dbReference type="NCBI Taxonomy" id="41462"/>
    <lineage>
        <taxon>Eukaryota</taxon>
        <taxon>Viridiplantae</taxon>
        <taxon>Chlorophyta</taxon>
        <taxon>core chlorophytes</taxon>
        <taxon>Trebouxiophyceae</taxon>
        <taxon>Trebouxiales</taxon>
        <taxon>Trebouxiaceae</taxon>
        <taxon>Myrmecia</taxon>
    </lineage>
</organism>
<evidence type="ECO:0000259" key="2">
    <source>
        <dbReference type="SMART" id="SM00775"/>
    </source>
</evidence>
<keyword evidence="4" id="KW-1185">Reference proteome</keyword>
<evidence type="ECO:0000256" key="1">
    <source>
        <dbReference type="SAM" id="MobiDB-lite"/>
    </source>
</evidence>
<name>A0AAW1QRP5_9CHLO</name>
<dbReference type="InterPro" id="IPR036412">
    <property type="entry name" value="HAD-like_sf"/>
</dbReference>
<gene>
    <name evidence="3" type="ORF">WJX72_007801</name>
</gene>
<feature type="domain" description="LNS2/PITP" evidence="2">
    <location>
        <begin position="542"/>
        <end position="700"/>
    </location>
</feature>
<feature type="region of interest" description="Disordered" evidence="1">
    <location>
        <begin position="359"/>
        <end position="389"/>
    </location>
</feature>
<dbReference type="SMART" id="SM00775">
    <property type="entry name" value="LNS2"/>
    <property type="match status" value="1"/>
</dbReference>
<dbReference type="GO" id="GO:0005737">
    <property type="term" value="C:cytoplasm"/>
    <property type="evidence" value="ECO:0007669"/>
    <property type="project" value="TreeGrafter"/>
</dbReference>
<dbReference type="Pfam" id="PF24694">
    <property type="entry name" value="LNS2_PITM1-3"/>
    <property type="match status" value="1"/>
</dbReference>
<dbReference type="InterPro" id="IPR031315">
    <property type="entry name" value="LNS2/PITP"/>
</dbReference>
<comment type="caution">
    <text evidence="3">The sequence shown here is derived from an EMBL/GenBank/DDBJ whole genome shotgun (WGS) entry which is preliminary data.</text>
</comment>
<sequence>MGNCVSEPIKAPPKALQENNHHGPPELKKESVPHADLHPPVTVFRDGKATAVALRTTRSGRLTFSVIDDVREAAEAARDTLAQLDQGGPESQKQMENLQLLQSMGVQVHYSGSFPFIGQLVLKVLEVSGSANAASTSVKVRCEGDRGKPKAATAKQGEPDRGVFKDAVFIFIILHSNAVVHIKVKDKKSGNRYFGQIEVPVSQITQGAQEVEYHLHAINDPKQEVCTMKAEVEYQWLRGTRDEGAYLGASRIFINKRKMRAFMGAGPKSAVEYISQVNHWLLSHDNIYNPKHEAVENAQQSDEGDDEGSADGELPGIEGAAPNSSAKAGPTQGSLFSRTSTGGAGGNAARWARIVDSAQRDGRLAEQTPTSRMAESTLLEAFGPREGDSEEMRLCKEQMLAVMLSLNSRIDQMAVAQQQQKEAIEYLINSCSDTDKKAALTITEQSAPFISGTFEYGLGRPAGKRKVYLFINKAQDQRALSDATVHFLGVFKTNSKGQLKKVPVPDFVYKTPGHYNIIGLLPEDNTYAKGSLFILEPGTQCVVFDLDGTITVGDIEVVTLFALDSLAGSTAASSSLAHNYDLKARKSALHAVRAWAAKGYQPIYLSGRQGSYYNLTLEWLIKHSYPPGPIHLTRTHMPTLPIYYSVGNFKVEYMEGLKARGLQIFAAYGNTPTDIRAYASVGIPKERTFIVGPAGGKLDTVKVDNFTDHLPEIFKFPDATLPIPYTELLFTANPGYKRRVKDAEGLEHQVSSVSSATVDDISDVAEEDEELDDVLEEDMDAAGAGAAAKVAEKAQEVKDAVLPS</sequence>
<dbReference type="PANTHER" id="PTHR10658:SF11">
    <property type="entry name" value="VIBRATOR, ISOFORM B"/>
    <property type="match status" value="1"/>
</dbReference>
<dbReference type="EMBL" id="JALJOR010000002">
    <property type="protein sequence ID" value="KAK9824108.1"/>
    <property type="molecule type" value="Genomic_DNA"/>
</dbReference>
<protein>
    <recommendedName>
        <fullName evidence="2">LNS2/PITP domain-containing protein</fullName>
    </recommendedName>
</protein>
<dbReference type="InterPro" id="IPR023214">
    <property type="entry name" value="HAD_sf"/>
</dbReference>
<accession>A0AAW1QRP5</accession>
<dbReference type="InterPro" id="IPR001666">
    <property type="entry name" value="PI_transfer"/>
</dbReference>
<dbReference type="AlphaFoldDB" id="A0AAW1QRP5"/>
<dbReference type="GO" id="GO:0035091">
    <property type="term" value="F:phosphatidylinositol binding"/>
    <property type="evidence" value="ECO:0007669"/>
    <property type="project" value="TreeGrafter"/>
</dbReference>
<dbReference type="GO" id="GO:0031210">
    <property type="term" value="F:phosphatidylcholine binding"/>
    <property type="evidence" value="ECO:0007669"/>
    <property type="project" value="TreeGrafter"/>
</dbReference>
<evidence type="ECO:0000313" key="4">
    <source>
        <dbReference type="Proteomes" id="UP001489004"/>
    </source>
</evidence>
<evidence type="ECO:0000313" key="3">
    <source>
        <dbReference type="EMBL" id="KAK9824108.1"/>
    </source>
</evidence>
<proteinExistence type="predicted"/>
<dbReference type="GO" id="GO:0008525">
    <property type="term" value="F:phosphatidylcholine transporter activity"/>
    <property type="evidence" value="ECO:0007669"/>
    <property type="project" value="TreeGrafter"/>
</dbReference>
<feature type="compositionally biased region" description="Polar residues" evidence="1">
    <location>
        <begin position="322"/>
        <end position="341"/>
    </location>
</feature>
<feature type="compositionally biased region" description="Basic and acidic residues" evidence="1">
    <location>
        <begin position="19"/>
        <end position="37"/>
    </location>
</feature>
<feature type="region of interest" description="Disordered" evidence="1">
    <location>
        <begin position="1"/>
        <end position="41"/>
    </location>
</feature>
<dbReference type="SUPFAM" id="SSF56784">
    <property type="entry name" value="HAD-like"/>
    <property type="match status" value="1"/>
</dbReference>
<feature type="region of interest" description="Disordered" evidence="1">
    <location>
        <begin position="296"/>
        <end position="347"/>
    </location>
</feature>